<protein>
    <submittedName>
        <fullName evidence="1">Uncharacterized protein</fullName>
    </submittedName>
</protein>
<dbReference type="Proteomes" id="UP001732700">
    <property type="component" value="Chromosome 1D"/>
</dbReference>
<accession>A0ACD5U672</accession>
<keyword evidence="2" id="KW-1185">Reference proteome</keyword>
<dbReference type="EnsemblPlants" id="AVESA.00010b.r2.1DG0183370.1">
    <property type="protein sequence ID" value="AVESA.00010b.r2.1DG0183370.1.CDS"/>
    <property type="gene ID" value="AVESA.00010b.r2.1DG0183370"/>
</dbReference>
<reference evidence="1" key="2">
    <citation type="submission" date="2025-09" db="UniProtKB">
        <authorList>
            <consortium name="EnsemblPlants"/>
        </authorList>
    </citation>
    <scope>IDENTIFICATION</scope>
</reference>
<name>A0ACD5U672_AVESA</name>
<proteinExistence type="predicted"/>
<organism evidence="1 2">
    <name type="scientific">Avena sativa</name>
    <name type="common">Oat</name>
    <dbReference type="NCBI Taxonomy" id="4498"/>
    <lineage>
        <taxon>Eukaryota</taxon>
        <taxon>Viridiplantae</taxon>
        <taxon>Streptophyta</taxon>
        <taxon>Embryophyta</taxon>
        <taxon>Tracheophyta</taxon>
        <taxon>Spermatophyta</taxon>
        <taxon>Magnoliopsida</taxon>
        <taxon>Liliopsida</taxon>
        <taxon>Poales</taxon>
        <taxon>Poaceae</taxon>
        <taxon>BOP clade</taxon>
        <taxon>Pooideae</taxon>
        <taxon>Poodae</taxon>
        <taxon>Poeae</taxon>
        <taxon>Poeae Chloroplast Group 1 (Aveneae type)</taxon>
        <taxon>Aveninae</taxon>
        <taxon>Avena</taxon>
    </lineage>
</organism>
<sequence>MVWALTPVGTTRGAKKYYISAAGTYTVGRKGCDIIQTDTSMSRVHAEIAVEKMVAWDPQSGAPASPSCVSLVDRSKYGTFVNKVLGTQGSRLRKDEDVMLNDGDTLTFGTGSTTFTLSFVPIVVFFHGKKSARIDRSLQAVMTSIGAYVTRKWNDACTHVLVDESSPLTPELLDAIATKKTIILGNWFKAIAEKNIHAEIPSYTQYIPNVTLDGMDIKMVENTLMENCIAGHTFILGSSEKYKFGEKIQALLELAGAKYLNIEEFCADSEHSGAGENDQQILLIPAKSPLEFSKIRPLFPLAKITDVKLFAAILSGRLEAAAIEPPTFIVASSETTDETIVADSDVEIDTAISDHTVAASKSEHHIQHISDDKAEGKVISSVNAAKLGEKDANINIHVDLEKEETSESMEDVQVIEKTAIPGFNVVDEDVHVIEKTAIPGFNAGDEDVQVINKVLRDGSLDTGREKTCASVFVNKVFKDENLGTSGEDTCHVIFSQNLIVKRVIRPARAVSAKTGGINFKRFKKRETVSGNSFRALIPFAREPYRESDHEKGTLTDFMREEKRRKQMESIAEDLFNNQKSKKKVAAGSSIHTLLTGCR</sequence>
<reference evidence="1" key="1">
    <citation type="submission" date="2021-05" db="EMBL/GenBank/DDBJ databases">
        <authorList>
            <person name="Scholz U."/>
            <person name="Mascher M."/>
            <person name="Fiebig A."/>
        </authorList>
    </citation>
    <scope>NUCLEOTIDE SEQUENCE [LARGE SCALE GENOMIC DNA]</scope>
</reference>
<evidence type="ECO:0000313" key="1">
    <source>
        <dbReference type="EnsemblPlants" id="AVESA.00010b.r2.1DG0183370.1.CDS"/>
    </source>
</evidence>
<evidence type="ECO:0000313" key="2">
    <source>
        <dbReference type="Proteomes" id="UP001732700"/>
    </source>
</evidence>